<dbReference type="STRING" id="8083.ENSXMAP00000028031"/>
<keyword evidence="4" id="KW-0472">Membrane</keyword>
<feature type="compositionally biased region" description="Polar residues" evidence="5">
    <location>
        <begin position="304"/>
        <end position="313"/>
    </location>
</feature>
<dbReference type="InParanoid" id="A0A3B5QCR6"/>
<feature type="compositionally biased region" description="Basic and acidic residues" evidence="5">
    <location>
        <begin position="254"/>
        <end position="263"/>
    </location>
</feature>
<dbReference type="PANTHER" id="PTHR14514">
    <property type="entry name" value="PKA ANCHORING PROTEIN"/>
    <property type="match status" value="1"/>
</dbReference>
<feature type="region of interest" description="Disordered" evidence="5">
    <location>
        <begin position="1722"/>
        <end position="1778"/>
    </location>
</feature>
<feature type="compositionally biased region" description="Basic and acidic residues" evidence="5">
    <location>
        <begin position="2467"/>
        <end position="2491"/>
    </location>
</feature>
<keyword evidence="7" id="KW-1185">Reference proteome</keyword>
<feature type="region of interest" description="Disordered" evidence="5">
    <location>
        <begin position="1309"/>
        <end position="1372"/>
    </location>
</feature>
<feature type="compositionally biased region" description="Acidic residues" evidence="5">
    <location>
        <begin position="1766"/>
        <end position="1778"/>
    </location>
</feature>
<feature type="compositionally biased region" description="Polar residues" evidence="5">
    <location>
        <begin position="2077"/>
        <end position="2096"/>
    </location>
</feature>
<feature type="region of interest" description="Disordered" evidence="5">
    <location>
        <begin position="2073"/>
        <end position="2096"/>
    </location>
</feature>
<dbReference type="GeneID" id="102220459"/>
<feature type="compositionally biased region" description="Basic and acidic residues" evidence="5">
    <location>
        <begin position="1351"/>
        <end position="1372"/>
    </location>
</feature>
<feature type="region of interest" description="Disordered" evidence="5">
    <location>
        <begin position="450"/>
        <end position="523"/>
    </location>
</feature>
<feature type="compositionally biased region" description="Low complexity" evidence="5">
    <location>
        <begin position="2223"/>
        <end position="2234"/>
    </location>
</feature>
<dbReference type="OMA" id="INCPPIR"/>
<feature type="region of interest" description="Disordered" evidence="5">
    <location>
        <begin position="32"/>
        <end position="79"/>
    </location>
</feature>
<dbReference type="RefSeq" id="XP_023207988.1">
    <property type="nucleotide sequence ID" value="XM_023352220.1"/>
</dbReference>
<dbReference type="SUPFAM" id="SSF46966">
    <property type="entry name" value="Spectrin repeat"/>
    <property type="match status" value="3"/>
</dbReference>
<dbReference type="RefSeq" id="XP_023207985.1">
    <property type="nucleotide sequence ID" value="XM_023352217.1"/>
</dbReference>
<feature type="compositionally biased region" description="Polar residues" evidence="5">
    <location>
        <begin position="328"/>
        <end position="340"/>
    </location>
</feature>
<feature type="compositionally biased region" description="Polar residues" evidence="5">
    <location>
        <begin position="42"/>
        <end position="63"/>
    </location>
</feature>
<feature type="region of interest" description="Disordered" evidence="5">
    <location>
        <begin position="251"/>
        <end position="273"/>
    </location>
</feature>
<proteinExistence type="predicted"/>
<feature type="compositionally biased region" description="Polar residues" evidence="5">
    <location>
        <begin position="468"/>
        <end position="483"/>
    </location>
</feature>
<keyword evidence="2" id="KW-0597">Phosphoprotein</keyword>
<sequence>MSVATLSPVSPEPPSPKLMFITDVQPSLHPANAPVCPDMAHQSLNGASSLGPKSNQSNLTGEESITDPVFSQRTKKPPPLHTGADWKVVLHLPEIEKWLRATSDRVAQLTHSVGQDTDNRHVDVHLVQLKDICEDISDHVEQIHALLETEFSLKLLSYSVNIIVDIRTVQLLWHQLRVSVLVLKERLLQGLQDPNGNYTRQTDILQAFSQDQHQTRLDALTEVDDCGQLTIRCSQDYFSLDCGITAFELSDYSPSDHPEDRGTESTVEDTSQNIIHTTNSNLELHKSLPQHSLPSDIDNHSHSTPETPTNQSDMPKYSESSKRPLQAVSHSTESSPTQPSLPKRAALFSNKGTKSRGSFRKARQQSELQHKAELSQSTPSLVNPPDRSKFWLELDSVDLRTLPHSNESLQKTIEDNLKNHHVSSTHRKPEGSSGANDSLTICRLMSLDEMSTQTERRQKRTYAVSMGDSDSSLPSPISEQLLSSDLEASGEESDAQRGGSRNAGWTVNRQGHKKGSQVPSQRIQSREHWYGSDEFLALPAQLRETEMLAVKLESLIQSSTLQKQRGLQDVDDWELSELNVDWDAGENGVNTRNIVESGDYGPSPLLSLHPHRQISVSCFSSSCSDVAPSLEDSIESGPLSDLQSGEEQSRRSVDGSPQLTAPLVDGHGCASLMKKLLDDIQDQNEGIWVKMEGFVQKLDGFISWLQEALDSTENWMQPRQDLDSLRVYLDTHLTFKLNVDSQHALKESILAEGKSLLGIITSHQLALKDILLMVGSQWDQLQWQIRRQHGWMLCALRCIQTRLLYTSHSQEPCASNGQFPCLAEDLKVERNSTECNIQQVALETMSVRLKGLHYPSSSRRYNKSSSLQEFEAEYQELWEWLMDMDAMVTDSHQLMMSEEQRHHLFKSSLAELLMMKSRKTSLLRQAASLKRIGTELPSNLHIKIHNLTHTWQQLEKILSEHSVPCSSEQKLSSNANTLLVSGQDVAAESPRSALSPMTNSLLEQLEARIKELKAWLRDTELLIFNSCLRQETCASEQLSSFKSLCSEIGSRRRGVASVLKLCQKLLQQSQSGLMAEVGPDAEQHREALQLLSINLERRWEAIVMQALQWQNRLKRELGEQQVNGNILETGLVDLHQISPVSVASVTVPPEDSWEWDETDMSVMEAERLDVPQPDLTTNLPTALQSSLLSNNILATDNQPVEIQTDIQATQLKEFSNLKDGSSIDVNSHSPPNNNVYQVYSLHSIELCKQPVFPLPSTLMHINNPVKNKEHFLLKSISKDSSLSSIESLPDLLGGLMSSSQQREIISEFCNRESEGGRRSGQSENSLRSDCESGIVSDNGDSETSSNSGVQGKKEDQGIERKEKRDRRKGEVTQEHYSLALEKNCIAPYKRSKMQISTNLEEWRRNELKCEIKRNKREEKKRCKQDGGEAVEFLINGHGILTPANSDSDIDVKGLDDSKMFISQRDNTECNPDHYNSSETPPALNSRTSSPVLSQSSSLESLLALGIDLFPSKERLHHSVSLESCLNPCDSPDREAVGSLTSPDEMNPCQEKDQDRINLRASIDTETEASSGELSQRTLDLLKRLENIQNPLVGKMTRSVSDMSIQSSIPQKYHFPVSPSLGGQHTPLSRLFSTSWKGQPSLINENLSKMSLTELSSTEDSSLASEDFIVLRNQHPLFLDPNIATSSSPRRKHCHNGNRGGKAVDESDAASLSMVVNVSCTSACTDEDEDDSDLLSSSTLTLTEEELGVRDEQDGDDDRVNGLSSGNEEDEDNDEDDMENSYELGLEYMKRELQSWIRPPRTSVSSSFKSEAGLLDELQCGSAPPSTFTYSRAQLMDSSNKAGRNEREDETRLNVTRSYISQFVDDVENGNIDHSGLQGKDEDDELLQEESGLFTQKRDTLRDFYVNTKTEDQVEDVGNLRVEMDSVSTSHICSSPSSELHPFSSKRTSCLVGELRGELPCHSASFPSPPLLSPVNCRSHNALDNNFSIAGGRKAITIQEKFKFSSLVTEQTRREVRAKDSSLPSKKGHKSHASCCSPFVLSASPLSVDESKKENVHDFVMEIIDMASVALKSKENQSDGATQREISGSVPDQSSTSLAHIRDKVLEHSHRPLHLRKGDFYSYLSLSSHDSDCGEVSQCAEDKSLTPVPYTIPSYCTSTPTPNSPSPELFPSSKVAMSSFQSSQLSRRSSPNLTAKDYIGSLDLKCFDGEPGSISDGSRVEQQSSSPSLSVPTSPDFRNEETLFEVCTEEVYLGPPLCYSMVIKKKPQPSYHKLRLDTSLAGGCELIENGPCLSQEGKSSKLDNRRTDHLFSTQGSGSRNETQNFYLPEPCYSLFSSSSLLRSNFSSSGDNLFSPLPVSTEAKEEKLGEDLYLSSDGVVGKVATAVSVSTPQEERSRNEGPSYLNPWVRVALIDSFATECLADTKTLESNMGTVMTKISVCSSATNPSKEPATAATRINPKINCSAMRRPDREEGKRSKEEDTRWAEEEEKRRKGWSVLQQEAKSALVKQAGFWPVLGHSVGGTQDEANPQ</sequence>
<feature type="region of interest" description="Disordered" evidence="5">
    <location>
        <begin position="2212"/>
        <end position="2235"/>
    </location>
</feature>
<accession>A0A3B5QCR6</accession>
<keyword evidence="3" id="KW-0677">Repeat</keyword>
<reference evidence="7" key="1">
    <citation type="submission" date="2012-01" db="EMBL/GenBank/DDBJ databases">
        <authorList>
            <person name="Walter R."/>
            <person name="Schartl M."/>
            <person name="Warren W."/>
        </authorList>
    </citation>
    <scope>NUCLEOTIDE SEQUENCE [LARGE SCALE GENOMIC DNA]</scope>
    <source>
        <strain evidence="7">JP 163 A</strain>
    </source>
</reference>
<reference evidence="6" key="4">
    <citation type="submission" date="2025-09" db="UniProtKB">
        <authorList>
            <consortium name="Ensembl"/>
        </authorList>
    </citation>
    <scope>IDENTIFICATION</scope>
    <source>
        <strain evidence="6">JP 163 A</strain>
    </source>
</reference>
<dbReference type="OrthoDB" id="10041151at2759"/>
<dbReference type="Gene3D" id="1.20.58.60">
    <property type="match status" value="2"/>
</dbReference>
<feature type="compositionally biased region" description="Basic residues" evidence="5">
    <location>
        <begin position="353"/>
        <end position="363"/>
    </location>
</feature>
<name>A0A3B5QCR6_XIPMA</name>
<feature type="region of interest" description="Disordered" evidence="5">
    <location>
        <begin position="629"/>
        <end position="660"/>
    </location>
</feature>
<evidence type="ECO:0000256" key="1">
    <source>
        <dbReference type="ARBA" id="ARBA00004308"/>
    </source>
</evidence>
<dbReference type="Ensembl" id="ENSXMAT00000039691.1">
    <property type="protein sequence ID" value="ENSXMAP00000028031.1"/>
    <property type="gene ID" value="ENSXMAG00000017748.2"/>
</dbReference>
<dbReference type="GeneTree" id="ENSGT00810000125473"/>
<evidence type="ECO:0000256" key="5">
    <source>
        <dbReference type="SAM" id="MobiDB-lite"/>
    </source>
</evidence>
<feature type="region of interest" description="Disordered" evidence="5">
    <location>
        <begin position="1464"/>
        <end position="1491"/>
    </location>
</feature>
<evidence type="ECO:0000256" key="2">
    <source>
        <dbReference type="ARBA" id="ARBA00022553"/>
    </source>
</evidence>
<feature type="compositionally biased region" description="Polar residues" evidence="5">
    <location>
        <begin position="1473"/>
        <end position="1484"/>
    </location>
</feature>
<evidence type="ECO:0000313" key="6">
    <source>
        <dbReference type="Ensembl" id="ENSXMAP00000028031.1"/>
    </source>
</evidence>
<feature type="region of interest" description="Disordered" evidence="5">
    <location>
        <begin position="289"/>
        <end position="387"/>
    </location>
</feature>
<evidence type="ECO:0000313" key="7">
    <source>
        <dbReference type="Proteomes" id="UP000002852"/>
    </source>
</evidence>
<reference evidence="6" key="3">
    <citation type="submission" date="2025-08" db="UniProtKB">
        <authorList>
            <consortium name="Ensembl"/>
        </authorList>
    </citation>
    <scope>IDENTIFICATION</scope>
    <source>
        <strain evidence="6">JP 163 A</strain>
    </source>
</reference>
<feature type="region of interest" description="Disordered" evidence="5">
    <location>
        <begin position="2465"/>
        <end position="2496"/>
    </location>
</feature>
<feature type="region of interest" description="Disordered" evidence="5">
    <location>
        <begin position="1680"/>
        <end position="1706"/>
    </location>
</feature>
<dbReference type="PANTHER" id="PTHR14514:SF2">
    <property type="entry name" value="A-KINASE ANCHOR PROTEIN 6"/>
    <property type="match status" value="1"/>
</dbReference>
<reference evidence="7" key="2">
    <citation type="journal article" date="2013" name="Nat. Genet.">
        <title>The genome of the platyfish, Xiphophorus maculatus, provides insights into evolutionary adaptation and several complex traits.</title>
        <authorList>
            <person name="Schartl M."/>
            <person name="Walter R.B."/>
            <person name="Shen Y."/>
            <person name="Garcia T."/>
            <person name="Catchen J."/>
            <person name="Amores A."/>
            <person name="Braasch I."/>
            <person name="Chalopin D."/>
            <person name="Volff J.N."/>
            <person name="Lesch K.P."/>
            <person name="Bisazza A."/>
            <person name="Minx P."/>
            <person name="Hillier L."/>
            <person name="Wilson R.K."/>
            <person name="Fuerstenberg S."/>
            <person name="Boore J."/>
            <person name="Searle S."/>
            <person name="Postlethwait J.H."/>
            <person name="Warren W.C."/>
        </authorList>
    </citation>
    <scope>NUCLEOTIDE SEQUENCE [LARGE SCALE GENOMIC DNA]</scope>
    <source>
        <strain evidence="7">JP 163 A</strain>
    </source>
</reference>
<dbReference type="Proteomes" id="UP000002852">
    <property type="component" value="Unassembled WGS sequence"/>
</dbReference>
<evidence type="ECO:0000256" key="3">
    <source>
        <dbReference type="ARBA" id="ARBA00022737"/>
    </source>
</evidence>
<dbReference type="RefSeq" id="XP_023207987.1">
    <property type="nucleotide sequence ID" value="XM_023352219.1"/>
</dbReference>
<feature type="compositionally biased region" description="Polar residues" evidence="5">
    <location>
        <begin position="264"/>
        <end position="273"/>
    </location>
</feature>
<comment type="subcellular location">
    <subcellularLocation>
        <location evidence="1">Endomembrane system</location>
    </subcellularLocation>
</comment>
<organism evidence="6 7">
    <name type="scientific">Xiphophorus maculatus</name>
    <name type="common">Southern platyfish</name>
    <name type="synonym">Platypoecilus maculatus</name>
    <dbReference type="NCBI Taxonomy" id="8083"/>
    <lineage>
        <taxon>Eukaryota</taxon>
        <taxon>Metazoa</taxon>
        <taxon>Chordata</taxon>
        <taxon>Craniata</taxon>
        <taxon>Vertebrata</taxon>
        <taxon>Euteleostomi</taxon>
        <taxon>Actinopterygii</taxon>
        <taxon>Neopterygii</taxon>
        <taxon>Teleostei</taxon>
        <taxon>Neoteleostei</taxon>
        <taxon>Acanthomorphata</taxon>
        <taxon>Ovalentaria</taxon>
        <taxon>Atherinomorphae</taxon>
        <taxon>Cyprinodontiformes</taxon>
        <taxon>Poeciliidae</taxon>
        <taxon>Poeciliinae</taxon>
        <taxon>Xiphophorus</taxon>
    </lineage>
</organism>
<protein>
    <submittedName>
        <fullName evidence="6">A-kinase anchoring protein 6</fullName>
    </submittedName>
</protein>
<feature type="region of interest" description="Disordered" evidence="5">
    <location>
        <begin position="1530"/>
        <end position="1551"/>
    </location>
</feature>
<evidence type="ECO:0000256" key="4">
    <source>
        <dbReference type="ARBA" id="ARBA00023136"/>
    </source>
</evidence>